<dbReference type="Proteomes" id="UP000675409">
    <property type="component" value="Unassembled WGS sequence"/>
</dbReference>
<accession>A0ABS1LGJ1</accession>
<evidence type="ECO:0000313" key="1">
    <source>
        <dbReference type="EMBL" id="MBL0885335.1"/>
    </source>
</evidence>
<organism evidence="1 2">
    <name type="scientific">Myceligenerans indicum</name>
    <dbReference type="NCBI Taxonomy" id="2593663"/>
    <lineage>
        <taxon>Bacteria</taxon>
        <taxon>Bacillati</taxon>
        <taxon>Actinomycetota</taxon>
        <taxon>Actinomycetes</taxon>
        <taxon>Micrococcales</taxon>
        <taxon>Promicromonosporaceae</taxon>
        <taxon>Myceligenerans</taxon>
    </lineage>
</organism>
<gene>
    <name evidence="1" type="ORF">HGK34_03390</name>
</gene>
<evidence type="ECO:0000313" key="2">
    <source>
        <dbReference type="Proteomes" id="UP000675409"/>
    </source>
</evidence>
<comment type="caution">
    <text evidence="1">The sequence shown here is derived from an EMBL/GenBank/DDBJ whole genome shotgun (WGS) entry which is preliminary data.</text>
</comment>
<name>A0ABS1LGJ1_9MICO</name>
<sequence length="106" mass="11477">MSMDAESQFHEIVDRFARLDSLALRIQNDAVEIAPGNGDAGPIRVDTLTVHVTLSDPGAAGRLVARHRLVPGPRSPLELSRTWCGWLPEASRLRPVSVRLTLVSGG</sequence>
<dbReference type="RefSeq" id="WP_201845180.1">
    <property type="nucleotide sequence ID" value="NZ_JABBYC010000003.1"/>
</dbReference>
<proteinExistence type="predicted"/>
<reference evidence="1 2" key="1">
    <citation type="journal article" date="2021" name="Arch. Microbiol.">
        <title>Myceligenerans indicum sp. nov., an actinobacterium isolated from mangrove sediment of Sundarbans, India.</title>
        <authorList>
            <person name="Asha K."/>
            <person name="Bhadury P."/>
        </authorList>
    </citation>
    <scope>NUCLEOTIDE SEQUENCE [LARGE SCALE GENOMIC DNA]</scope>
    <source>
        <strain evidence="1 2">I2</strain>
    </source>
</reference>
<protein>
    <submittedName>
        <fullName evidence="1">Uncharacterized protein</fullName>
    </submittedName>
</protein>
<keyword evidence="2" id="KW-1185">Reference proteome</keyword>
<dbReference type="EMBL" id="JABBYC010000003">
    <property type="protein sequence ID" value="MBL0885335.1"/>
    <property type="molecule type" value="Genomic_DNA"/>
</dbReference>